<accession>A0AA36M3B4</accession>
<feature type="compositionally biased region" description="Basic and acidic residues" evidence="1">
    <location>
        <begin position="208"/>
        <end position="235"/>
    </location>
</feature>
<gene>
    <name evidence="2" type="ORF">CYNAS_LOCUS9122</name>
</gene>
<reference evidence="2" key="1">
    <citation type="submission" date="2023-07" db="EMBL/GenBank/DDBJ databases">
        <authorList>
            <consortium name="CYATHOMIX"/>
        </authorList>
    </citation>
    <scope>NUCLEOTIDE SEQUENCE</scope>
    <source>
        <strain evidence="2">N/A</strain>
    </source>
</reference>
<evidence type="ECO:0000256" key="1">
    <source>
        <dbReference type="SAM" id="MobiDB-lite"/>
    </source>
</evidence>
<proteinExistence type="predicted"/>
<feature type="compositionally biased region" description="Polar residues" evidence="1">
    <location>
        <begin position="244"/>
        <end position="257"/>
    </location>
</feature>
<comment type="caution">
    <text evidence="2">The sequence shown here is derived from an EMBL/GenBank/DDBJ whole genome shotgun (WGS) entry which is preliminary data.</text>
</comment>
<dbReference type="EMBL" id="CATQJL010000223">
    <property type="protein sequence ID" value="CAJ0597139.1"/>
    <property type="molecule type" value="Genomic_DNA"/>
</dbReference>
<evidence type="ECO:0000313" key="3">
    <source>
        <dbReference type="Proteomes" id="UP001176961"/>
    </source>
</evidence>
<keyword evidence="3" id="KW-1185">Reference proteome</keyword>
<organism evidence="2 3">
    <name type="scientific">Cylicocyclus nassatus</name>
    <name type="common">Nematode worm</name>
    <dbReference type="NCBI Taxonomy" id="53992"/>
    <lineage>
        <taxon>Eukaryota</taxon>
        <taxon>Metazoa</taxon>
        <taxon>Ecdysozoa</taxon>
        <taxon>Nematoda</taxon>
        <taxon>Chromadorea</taxon>
        <taxon>Rhabditida</taxon>
        <taxon>Rhabditina</taxon>
        <taxon>Rhabditomorpha</taxon>
        <taxon>Strongyloidea</taxon>
        <taxon>Strongylidae</taxon>
        <taxon>Cylicocyclus</taxon>
    </lineage>
</organism>
<dbReference type="AlphaFoldDB" id="A0AA36M3B4"/>
<sequence>MEERKERFAESVNVRVLQEYIKIINLPIRMKKNFDVLIEDIQRILGYDAQDDRHPMGWPRPCGIGSNTFAISVKATYAFWRWSKRYVKQIRIDCAVENRAIFFCLLLRLQIRQCYQAARKRGPEVRIRRNKVEIVGLGMYDPVILARRLNWKVPGWNGTPLSELLDMKLKKEEEEGKLVIGELLLPGLTIEEQKESVGDGSADMEVDASNKEISNKENYSDVVKKKRRSQEDSTIPKKYKKVALSNNSDRPSTSKSF</sequence>
<feature type="region of interest" description="Disordered" evidence="1">
    <location>
        <begin position="195"/>
        <end position="257"/>
    </location>
</feature>
<evidence type="ECO:0000313" key="2">
    <source>
        <dbReference type="EMBL" id="CAJ0597139.1"/>
    </source>
</evidence>
<dbReference type="Proteomes" id="UP001176961">
    <property type="component" value="Unassembled WGS sequence"/>
</dbReference>
<name>A0AA36M3B4_CYLNA</name>
<protein>
    <submittedName>
        <fullName evidence="2">Uncharacterized protein</fullName>
    </submittedName>
</protein>